<feature type="compositionally biased region" description="Basic and acidic residues" evidence="12">
    <location>
        <begin position="428"/>
        <end position="438"/>
    </location>
</feature>
<evidence type="ECO:0000256" key="6">
    <source>
        <dbReference type="ARBA" id="ARBA00022840"/>
    </source>
</evidence>
<dbReference type="SMART" id="SM00231">
    <property type="entry name" value="FA58C"/>
    <property type="match status" value="1"/>
</dbReference>
<dbReference type="GO" id="GO:0043235">
    <property type="term" value="C:receptor complex"/>
    <property type="evidence" value="ECO:0007669"/>
    <property type="project" value="TreeGrafter"/>
</dbReference>
<keyword evidence="17" id="KW-1185">Reference proteome</keyword>
<dbReference type="GO" id="GO:0005524">
    <property type="term" value="F:ATP binding"/>
    <property type="evidence" value="ECO:0007669"/>
    <property type="project" value="UniProtKB-KW"/>
</dbReference>
<dbReference type="PANTHER" id="PTHR24416:SF580">
    <property type="entry name" value="DISCOIDIN DOMAIN RECEPTOR, ISOFORM F"/>
    <property type="match status" value="1"/>
</dbReference>
<feature type="compositionally biased region" description="Acidic residues" evidence="12">
    <location>
        <begin position="443"/>
        <end position="460"/>
    </location>
</feature>
<evidence type="ECO:0000256" key="8">
    <source>
        <dbReference type="ARBA" id="ARBA00023136"/>
    </source>
</evidence>
<feature type="transmembrane region" description="Helical" evidence="13">
    <location>
        <begin position="323"/>
        <end position="351"/>
    </location>
</feature>
<dbReference type="AlphaFoldDB" id="A0A653C0J7"/>
<dbReference type="InterPro" id="IPR008266">
    <property type="entry name" value="Tyr_kinase_AS"/>
</dbReference>
<dbReference type="GO" id="GO:0051897">
    <property type="term" value="P:positive regulation of phosphatidylinositol 3-kinase/protein kinase B signal transduction"/>
    <property type="evidence" value="ECO:0007669"/>
    <property type="project" value="TreeGrafter"/>
</dbReference>
<dbReference type="PROSITE" id="PS01285">
    <property type="entry name" value="FA58C_1"/>
    <property type="match status" value="1"/>
</dbReference>
<feature type="region of interest" description="Disordered" evidence="12">
    <location>
        <begin position="424"/>
        <end position="462"/>
    </location>
</feature>
<evidence type="ECO:0000313" key="17">
    <source>
        <dbReference type="Proteomes" id="UP000410492"/>
    </source>
</evidence>
<dbReference type="InterPro" id="IPR001245">
    <property type="entry name" value="Ser-Thr/Tyr_kinase_cat_dom"/>
</dbReference>
<evidence type="ECO:0000313" key="16">
    <source>
        <dbReference type="EMBL" id="VEN41262.1"/>
    </source>
</evidence>
<evidence type="ECO:0000256" key="5">
    <source>
        <dbReference type="ARBA" id="ARBA00022741"/>
    </source>
</evidence>
<accession>A0A653C0J7</accession>
<sequence>MENGNIPDDAITASSSYVPNVGPKNGRLRVERAGGGWCPKKQVESGVREFLQVDLGGVHAVTGVQTQGRYDRGRGQEYTEEYTIFRGNSDTASVESHRLMPTIFASKIRILPHSIHRRTVCLRMELLGCPYDGGIISYSSPEGSEPSQGLFDSSYDGIRANGYLTEGLGRLVDGEVGLSNFRLDLGYGKGNGWVSWKNDSMSNGYVELLFEFDQVRNFTAVHLYTNNLFSRNVQVFSKAKVMFSIGGEYFSGPVLSYTHMPDRDSESARNVTIDFHQKLARFIKLRLYFADQRMMISEVVFESEPTGLNSTEEDTNAIEEKDLIITSGVIIGILTAIMLLLLIVFLVILVVNKRHKLQGSPTLLRNPFGVTINMKDLFMNFSSSNQQPTVISRPISYGQYRSSLETAYYPPPNYTTLMCSSSSAVPADRSEEGGEAHEVLSLTDDETPEATEKEEDEDDADCRSVVGAQLSYRSRQSTPSLSSKSQVSPTVICWNIAPSSNNLYKYKEVELLSIPCYSLRPIEKLGVCHAGSVTLYETEGLEDILAGAPRLVAVRISSNNTPKQHDALTGTLIFMAAQIASAMKYLESKHVVHKDLAARNCLVGRGYTVKVADIAMCKPQYRKDYAEIGGRPPAPIRWLPWESILLDRYSCSSTVWSFAVTLWEILNFCCERPFSNLSNEKVFIKCKPSSTVFVNLFYNQTGIVVLKGRSINKECCS</sequence>
<evidence type="ECO:0000256" key="12">
    <source>
        <dbReference type="SAM" id="MobiDB-lite"/>
    </source>
</evidence>
<keyword evidence="2" id="KW-1003">Cell membrane</keyword>
<dbReference type="PROSITE" id="PS50011">
    <property type="entry name" value="PROTEIN_KINASE_DOM"/>
    <property type="match status" value="1"/>
</dbReference>
<dbReference type="SMART" id="SM00219">
    <property type="entry name" value="TyrKc"/>
    <property type="match status" value="1"/>
</dbReference>
<dbReference type="Gene3D" id="2.60.120.1190">
    <property type="match status" value="1"/>
</dbReference>
<reference evidence="16 17" key="1">
    <citation type="submission" date="2019-01" db="EMBL/GenBank/DDBJ databases">
        <authorList>
            <person name="Sayadi A."/>
        </authorList>
    </citation>
    <scope>NUCLEOTIDE SEQUENCE [LARGE SCALE GENOMIC DNA]</scope>
</reference>
<dbReference type="InterPro" id="IPR020635">
    <property type="entry name" value="Tyr_kinase_cat_dom"/>
</dbReference>
<keyword evidence="10" id="KW-0675">Receptor</keyword>
<evidence type="ECO:0000256" key="11">
    <source>
        <dbReference type="ARBA" id="ARBA00023180"/>
    </source>
</evidence>
<dbReference type="InterPro" id="IPR050122">
    <property type="entry name" value="RTK"/>
</dbReference>
<dbReference type="Pfam" id="PF00754">
    <property type="entry name" value="F5_F8_type_C"/>
    <property type="match status" value="1"/>
</dbReference>
<keyword evidence="5" id="KW-0547">Nucleotide-binding</keyword>
<dbReference type="GO" id="GO:0005518">
    <property type="term" value="F:collagen binding"/>
    <property type="evidence" value="ECO:0007669"/>
    <property type="project" value="TreeGrafter"/>
</dbReference>
<feature type="domain" description="F5/8 type C" evidence="15">
    <location>
        <begin position="1"/>
        <end position="129"/>
    </location>
</feature>
<dbReference type="InterPro" id="IPR048525">
    <property type="entry name" value="DDR1-2_DS-like"/>
</dbReference>
<evidence type="ECO:0000256" key="13">
    <source>
        <dbReference type="SAM" id="Phobius"/>
    </source>
</evidence>
<gene>
    <name evidence="16" type="ORF">CALMAC_LOCUS5151</name>
</gene>
<dbReference type="CDD" id="cd00057">
    <property type="entry name" value="FA58C"/>
    <property type="match status" value="1"/>
</dbReference>
<dbReference type="InterPro" id="IPR011009">
    <property type="entry name" value="Kinase-like_dom_sf"/>
</dbReference>
<evidence type="ECO:0000256" key="10">
    <source>
        <dbReference type="ARBA" id="ARBA00023170"/>
    </source>
</evidence>
<comment type="subcellular location">
    <subcellularLocation>
        <location evidence="1">Cell membrane</location>
        <topology evidence="1">Single-pass type I membrane protein</topology>
    </subcellularLocation>
</comment>
<keyword evidence="3 13" id="KW-0812">Transmembrane</keyword>
<evidence type="ECO:0000256" key="1">
    <source>
        <dbReference type="ARBA" id="ARBA00004251"/>
    </source>
</evidence>
<keyword evidence="6" id="KW-0067">ATP-binding</keyword>
<dbReference type="PANTHER" id="PTHR24416">
    <property type="entry name" value="TYROSINE-PROTEIN KINASE RECEPTOR"/>
    <property type="match status" value="1"/>
</dbReference>
<evidence type="ECO:0000259" key="14">
    <source>
        <dbReference type="PROSITE" id="PS50011"/>
    </source>
</evidence>
<dbReference type="Gene3D" id="1.10.510.10">
    <property type="entry name" value="Transferase(Phosphotransferase) domain 1"/>
    <property type="match status" value="1"/>
</dbReference>
<dbReference type="SUPFAM" id="SSF49785">
    <property type="entry name" value="Galactose-binding domain-like"/>
    <property type="match status" value="1"/>
</dbReference>
<name>A0A653C0J7_CALMS</name>
<organism evidence="16 17">
    <name type="scientific">Callosobruchus maculatus</name>
    <name type="common">Southern cowpea weevil</name>
    <name type="synonym">Pulse bruchid</name>
    <dbReference type="NCBI Taxonomy" id="64391"/>
    <lineage>
        <taxon>Eukaryota</taxon>
        <taxon>Metazoa</taxon>
        <taxon>Ecdysozoa</taxon>
        <taxon>Arthropoda</taxon>
        <taxon>Hexapoda</taxon>
        <taxon>Insecta</taxon>
        <taxon>Pterygota</taxon>
        <taxon>Neoptera</taxon>
        <taxon>Endopterygota</taxon>
        <taxon>Coleoptera</taxon>
        <taxon>Polyphaga</taxon>
        <taxon>Cucujiformia</taxon>
        <taxon>Chrysomeloidea</taxon>
        <taxon>Chrysomelidae</taxon>
        <taxon>Bruchinae</taxon>
        <taxon>Bruchini</taxon>
        <taxon>Callosobruchus</taxon>
    </lineage>
</organism>
<dbReference type="SUPFAM" id="SSF56112">
    <property type="entry name" value="Protein kinase-like (PK-like)"/>
    <property type="match status" value="1"/>
</dbReference>
<dbReference type="PRINTS" id="PR00109">
    <property type="entry name" value="TYRKINASE"/>
</dbReference>
<dbReference type="Proteomes" id="UP000410492">
    <property type="component" value="Unassembled WGS sequence"/>
</dbReference>
<evidence type="ECO:0000256" key="7">
    <source>
        <dbReference type="ARBA" id="ARBA00022989"/>
    </source>
</evidence>
<dbReference type="EMBL" id="CAACVG010006725">
    <property type="protein sequence ID" value="VEN41262.1"/>
    <property type="molecule type" value="Genomic_DNA"/>
</dbReference>
<keyword evidence="11" id="KW-0325">Glycoprotein</keyword>
<proteinExistence type="predicted"/>
<evidence type="ECO:0008006" key="18">
    <source>
        <dbReference type="Google" id="ProtNLM"/>
    </source>
</evidence>
<dbReference type="Pfam" id="PF21114">
    <property type="entry name" value="DDR1-2_DS-like"/>
    <property type="match status" value="1"/>
</dbReference>
<dbReference type="OrthoDB" id="6071166at2759"/>
<evidence type="ECO:0000256" key="4">
    <source>
        <dbReference type="ARBA" id="ARBA00022729"/>
    </source>
</evidence>
<keyword evidence="8 13" id="KW-0472">Membrane</keyword>
<evidence type="ECO:0000259" key="15">
    <source>
        <dbReference type="PROSITE" id="PS50022"/>
    </source>
</evidence>
<evidence type="ECO:0000256" key="2">
    <source>
        <dbReference type="ARBA" id="ARBA00022475"/>
    </source>
</evidence>
<dbReference type="PROSITE" id="PS00109">
    <property type="entry name" value="PROTEIN_KINASE_TYR"/>
    <property type="match status" value="1"/>
</dbReference>
<feature type="region of interest" description="Disordered" evidence="12">
    <location>
        <begin position="1"/>
        <end position="24"/>
    </location>
</feature>
<dbReference type="GO" id="GO:0038062">
    <property type="term" value="F:protein tyrosine kinase collagen receptor activity"/>
    <property type="evidence" value="ECO:0007669"/>
    <property type="project" value="TreeGrafter"/>
</dbReference>
<keyword evidence="4" id="KW-0732">Signal</keyword>
<dbReference type="PROSITE" id="PS01286">
    <property type="entry name" value="FA58C_2"/>
    <property type="match status" value="1"/>
</dbReference>
<dbReference type="PROSITE" id="PS50022">
    <property type="entry name" value="FA58C_3"/>
    <property type="match status" value="1"/>
</dbReference>
<protein>
    <recommendedName>
        <fullName evidence="18">Protein kinase domain-containing protein</fullName>
    </recommendedName>
</protein>
<dbReference type="InterPro" id="IPR008979">
    <property type="entry name" value="Galactose-bd-like_sf"/>
</dbReference>
<feature type="domain" description="Protein kinase" evidence="14">
    <location>
        <begin position="425"/>
        <end position="717"/>
    </location>
</feature>
<keyword evidence="9" id="KW-1015">Disulfide bond</keyword>
<keyword evidence="7 13" id="KW-1133">Transmembrane helix</keyword>
<evidence type="ECO:0000256" key="9">
    <source>
        <dbReference type="ARBA" id="ARBA00023157"/>
    </source>
</evidence>
<dbReference type="Gene3D" id="2.60.120.260">
    <property type="entry name" value="Galactose-binding domain-like"/>
    <property type="match status" value="2"/>
</dbReference>
<dbReference type="InterPro" id="IPR000421">
    <property type="entry name" value="FA58C"/>
</dbReference>
<evidence type="ECO:0000256" key="3">
    <source>
        <dbReference type="ARBA" id="ARBA00022692"/>
    </source>
</evidence>
<dbReference type="InterPro" id="IPR000719">
    <property type="entry name" value="Prot_kinase_dom"/>
</dbReference>
<dbReference type="GO" id="GO:0010976">
    <property type="term" value="P:positive regulation of neuron projection development"/>
    <property type="evidence" value="ECO:0007669"/>
    <property type="project" value="TreeGrafter"/>
</dbReference>
<dbReference type="Pfam" id="PF07714">
    <property type="entry name" value="PK_Tyr_Ser-Thr"/>
    <property type="match status" value="1"/>
</dbReference>
<dbReference type="GO" id="GO:0005886">
    <property type="term" value="C:plasma membrane"/>
    <property type="evidence" value="ECO:0007669"/>
    <property type="project" value="UniProtKB-SubCell"/>
</dbReference>